<dbReference type="Proteomes" id="UP000245283">
    <property type="component" value="Unassembled WGS sequence"/>
</dbReference>
<sequence length="160" mass="18105">MDQMEEFQWLDSAEQHAWRQYLRATATLTEALNHDLIEEAGISLNEYEVLSRLSETTGHTLRMSTLAEGLVHSRSRLTHTVRRLEGEGLVARSAAEDDRRGVNCSLTEKGYKFLADIAPIHVQSVRNHIVDKLGHEKMLQFGKLCELLGEDNSGDSEENE</sequence>
<dbReference type="InterPro" id="IPR000835">
    <property type="entry name" value="HTH_MarR-typ"/>
</dbReference>
<dbReference type="Gene3D" id="1.10.10.10">
    <property type="entry name" value="Winged helix-like DNA-binding domain superfamily/Winged helix DNA-binding domain"/>
    <property type="match status" value="1"/>
</dbReference>
<reference evidence="3" key="1">
    <citation type="submission" date="2018-05" db="EMBL/GenBank/DDBJ databases">
        <authorList>
            <person name="Li Y."/>
        </authorList>
    </citation>
    <scope>NUCLEOTIDE SEQUENCE [LARGE SCALE GENOMIC DNA]</scope>
    <source>
        <strain evidence="3">sk1b4</strain>
    </source>
</reference>
<feature type="domain" description="HTH marR-type" evidence="1">
    <location>
        <begin position="14"/>
        <end position="150"/>
    </location>
</feature>
<dbReference type="EMBL" id="QETB01000004">
    <property type="protein sequence ID" value="PWF25934.1"/>
    <property type="molecule type" value="Genomic_DNA"/>
</dbReference>
<dbReference type="OrthoDB" id="8635520at2"/>
<protein>
    <submittedName>
        <fullName evidence="2">MarR family transcriptional regulator</fullName>
    </submittedName>
</protein>
<comment type="caution">
    <text evidence="2">The sequence shown here is derived from an EMBL/GenBank/DDBJ whole genome shotgun (WGS) entry which is preliminary data.</text>
</comment>
<accession>A0A2V1K924</accession>
<name>A0A2V1K924_9ACTO</name>
<dbReference type="GO" id="GO:0006950">
    <property type="term" value="P:response to stress"/>
    <property type="evidence" value="ECO:0007669"/>
    <property type="project" value="TreeGrafter"/>
</dbReference>
<dbReference type="SUPFAM" id="SSF46785">
    <property type="entry name" value="Winged helix' DNA-binding domain"/>
    <property type="match status" value="1"/>
</dbReference>
<dbReference type="InterPro" id="IPR039422">
    <property type="entry name" value="MarR/SlyA-like"/>
</dbReference>
<dbReference type="Pfam" id="PF01047">
    <property type="entry name" value="MarR"/>
    <property type="match status" value="1"/>
</dbReference>
<dbReference type="GO" id="GO:0003700">
    <property type="term" value="F:DNA-binding transcription factor activity"/>
    <property type="evidence" value="ECO:0007669"/>
    <property type="project" value="InterPro"/>
</dbReference>
<keyword evidence="3" id="KW-1185">Reference proteome</keyword>
<evidence type="ECO:0000259" key="1">
    <source>
        <dbReference type="PROSITE" id="PS50995"/>
    </source>
</evidence>
<evidence type="ECO:0000313" key="2">
    <source>
        <dbReference type="EMBL" id="PWF25934.1"/>
    </source>
</evidence>
<dbReference type="InterPro" id="IPR036388">
    <property type="entry name" value="WH-like_DNA-bd_sf"/>
</dbReference>
<dbReference type="PANTHER" id="PTHR33164:SF99">
    <property type="entry name" value="MARR FAMILY REGULATORY PROTEIN"/>
    <property type="match status" value="1"/>
</dbReference>
<gene>
    <name evidence="2" type="ORF">DD236_07440</name>
</gene>
<dbReference type="PRINTS" id="PR00598">
    <property type="entry name" value="HTHMARR"/>
</dbReference>
<dbReference type="SMART" id="SM00347">
    <property type="entry name" value="HTH_MARR"/>
    <property type="match status" value="1"/>
</dbReference>
<dbReference type="InterPro" id="IPR036390">
    <property type="entry name" value="WH_DNA-bd_sf"/>
</dbReference>
<organism evidence="2 3">
    <name type="scientific">Ancrocorticia populi</name>
    <dbReference type="NCBI Taxonomy" id="2175228"/>
    <lineage>
        <taxon>Bacteria</taxon>
        <taxon>Bacillati</taxon>
        <taxon>Actinomycetota</taxon>
        <taxon>Actinomycetes</taxon>
        <taxon>Actinomycetales</taxon>
        <taxon>Actinomycetaceae</taxon>
        <taxon>Ancrocorticia</taxon>
    </lineage>
</organism>
<proteinExistence type="predicted"/>
<dbReference type="AlphaFoldDB" id="A0A2V1K924"/>
<dbReference type="PROSITE" id="PS50995">
    <property type="entry name" value="HTH_MARR_2"/>
    <property type="match status" value="1"/>
</dbReference>
<dbReference type="PANTHER" id="PTHR33164">
    <property type="entry name" value="TRANSCRIPTIONAL REGULATOR, MARR FAMILY"/>
    <property type="match status" value="1"/>
</dbReference>
<evidence type="ECO:0000313" key="3">
    <source>
        <dbReference type="Proteomes" id="UP000245283"/>
    </source>
</evidence>